<feature type="domain" description="CSC1/OSCA1-like cytosolic" evidence="11">
    <location>
        <begin position="209"/>
        <end position="378"/>
    </location>
</feature>
<feature type="compositionally biased region" description="Gly residues" evidence="7">
    <location>
        <begin position="1073"/>
        <end position="1107"/>
    </location>
</feature>
<keyword evidence="3" id="KW-0813">Transport</keyword>
<dbReference type="InterPro" id="IPR003864">
    <property type="entry name" value="CSC1/OSCA1-like_7TM"/>
</dbReference>
<feature type="transmembrane region" description="Helical" evidence="8">
    <location>
        <begin position="527"/>
        <end position="546"/>
    </location>
</feature>
<feature type="transmembrane region" description="Helical" evidence="8">
    <location>
        <begin position="36"/>
        <end position="57"/>
    </location>
</feature>
<comment type="similarity">
    <text evidence="2">Belongs to the CSC1 (TC 1.A.17) family.</text>
</comment>
<gene>
    <name evidence="12" type="ORF">C8A00DRAFT_28975</name>
</gene>
<evidence type="ECO:0000256" key="2">
    <source>
        <dbReference type="ARBA" id="ARBA00007779"/>
    </source>
</evidence>
<evidence type="ECO:0000256" key="1">
    <source>
        <dbReference type="ARBA" id="ARBA00004141"/>
    </source>
</evidence>
<dbReference type="PANTHER" id="PTHR13018:SF149">
    <property type="entry name" value="DOMAIN PROTEIN, PUTATIVE (AFU_ORTHOLOGUE AFUA_3G11660)-RELATED"/>
    <property type="match status" value="1"/>
</dbReference>
<dbReference type="Pfam" id="PF14703">
    <property type="entry name" value="PHM7_cyt"/>
    <property type="match status" value="1"/>
</dbReference>
<feature type="transmembrane region" description="Helical" evidence="8">
    <location>
        <begin position="658"/>
        <end position="676"/>
    </location>
</feature>
<dbReference type="Pfam" id="PF13967">
    <property type="entry name" value="RSN1_TM"/>
    <property type="match status" value="1"/>
</dbReference>
<evidence type="ECO:0000259" key="9">
    <source>
        <dbReference type="Pfam" id="PF02714"/>
    </source>
</evidence>
<feature type="domain" description="CSC1/OSCA1-like N-terminal transmembrane" evidence="10">
    <location>
        <begin position="36"/>
        <end position="185"/>
    </location>
</feature>
<dbReference type="InterPro" id="IPR045122">
    <property type="entry name" value="Csc1-like"/>
</dbReference>
<reference evidence="12" key="1">
    <citation type="journal article" date="2023" name="Mol. Phylogenet. Evol.">
        <title>Genome-scale phylogeny and comparative genomics of the fungal order Sordariales.</title>
        <authorList>
            <person name="Hensen N."/>
            <person name="Bonometti L."/>
            <person name="Westerberg I."/>
            <person name="Brannstrom I.O."/>
            <person name="Guillou S."/>
            <person name="Cros-Aarteil S."/>
            <person name="Calhoun S."/>
            <person name="Haridas S."/>
            <person name="Kuo A."/>
            <person name="Mondo S."/>
            <person name="Pangilinan J."/>
            <person name="Riley R."/>
            <person name="LaButti K."/>
            <person name="Andreopoulos B."/>
            <person name="Lipzen A."/>
            <person name="Chen C."/>
            <person name="Yan M."/>
            <person name="Daum C."/>
            <person name="Ng V."/>
            <person name="Clum A."/>
            <person name="Steindorff A."/>
            <person name="Ohm R.A."/>
            <person name="Martin F."/>
            <person name="Silar P."/>
            <person name="Natvig D.O."/>
            <person name="Lalanne C."/>
            <person name="Gautier V."/>
            <person name="Ament-Velasquez S.L."/>
            <person name="Kruys A."/>
            <person name="Hutchinson M.I."/>
            <person name="Powell A.J."/>
            <person name="Barry K."/>
            <person name="Miller A.N."/>
            <person name="Grigoriev I.V."/>
            <person name="Debuchy R."/>
            <person name="Gladieux P."/>
            <person name="Hiltunen Thoren M."/>
            <person name="Johannesson H."/>
        </authorList>
    </citation>
    <scope>NUCLEOTIDE SEQUENCE</scope>
    <source>
        <strain evidence="12">CBS 538.74</strain>
    </source>
</reference>
<name>A0AAN7A0Z5_9PEZI</name>
<feature type="compositionally biased region" description="Gly residues" evidence="7">
    <location>
        <begin position="870"/>
        <end position="887"/>
    </location>
</feature>
<keyword evidence="6 8" id="KW-0472">Membrane</keyword>
<accession>A0AAN7A0Z5</accession>
<keyword evidence="5 8" id="KW-1133">Transmembrane helix</keyword>
<dbReference type="Pfam" id="PF02714">
    <property type="entry name" value="RSN1_7TM"/>
    <property type="match status" value="1"/>
</dbReference>
<feature type="region of interest" description="Disordered" evidence="7">
    <location>
        <begin position="837"/>
        <end position="921"/>
    </location>
</feature>
<evidence type="ECO:0000313" key="12">
    <source>
        <dbReference type="EMBL" id="KAK4158077.1"/>
    </source>
</evidence>
<evidence type="ECO:0000256" key="4">
    <source>
        <dbReference type="ARBA" id="ARBA00022692"/>
    </source>
</evidence>
<dbReference type="AlphaFoldDB" id="A0AAN7A0Z5"/>
<keyword evidence="4 8" id="KW-0812">Transmembrane</keyword>
<evidence type="ECO:0000259" key="10">
    <source>
        <dbReference type="Pfam" id="PF13967"/>
    </source>
</evidence>
<dbReference type="InterPro" id="IPR032880">
    <property type="entry name" value="CSC1/OSCA1-like_N"/>
</dbReference>
<evidence type="ECO:0000259" key="11">
    <source>
        <dbReference type="Pfam" id="PF14703"/>
    </source>
</evidence>
<dbReference type="EMBL" id="MU856842">
    <property type="protein sequence ID" value="KAK4158077.1"/>
    <property type="molecule type" value="Genomic_DNA"/>
</dbReference>
<organism evidence="12 13">
    <name type="scientific">Chaetomidium leptoderma</name>
    <dbReference type="NCBI Taxonomy" id="669021"/>
    <lineage>
        <taxon>Eukaryota</taxon>
        <taxon>Fungi</taxon>
        <taxon>Dikarya</taxon>
        <taxon>Ascomycota</taxon>
        <taxon>Pezizomycotina</taxon>
        <taxon>Sordariomycetes</taxon>
        <taxon>Sordariomycetidae</taxon>
        <taxon>Sordariales</taxon>
        <taxon>Chaetomiaceae</taxon>
        <taxon>Chaetomidium</taxon>
    </lineage>
</organism>
<dbReference type="Proteomes" id="UP001302745">
    <property type="component" value="Unassembled WGS sequence"/>
</dbReference>
<evidence type="ECO:0000256" key="5">
    <source>
        <dbReference type="ARBA" id="ARBA00022989"/>
    </source>
</evidence>
<dbReference type="PANTHER" id="PTHR13018">
    <property type="entry name" value="PROBABLE MEMBRANE PROTEIN DUF221-RELATED"/>
    <property type="match status" value="1"/>
</dbReference>
<evidence type="ECO:0000256" key="3">
    <source>
        <dbReference type="ARBA" id="ARBA00022448"/>
    </source>
</evidence>
<comment type="subcellular location">
    <subcellularLocation>
        <location evidence="1">Membrane</location>
        <topology evidence="1">Multi-pass membrane protein</topology>
    </subcellularLocation>
</comment>
<comment type="caution">
    <text evidence="12">The sequence shown here is derived from an EMBL/GenBank/DDBJ whole genome shotgun (WGS) entry which is preliminary data.</text>
</comment>
<evidence type="ECO:0000313" key="13">
    <source>
        <dbReference type="Proteomes" id="UP001302745"/>
    </source>
</evidence>
<protein>
    <recommendedName>
        <fullName evidence="14">DUF221-domain-containing protein</fullName>
    </recommendedName>
</protein>
<keyword evidence="13" id="KW-1185">Reference proteome</keyword>
<feature type="transmembrane region" description="Helical" evidence="8">
    <location>
        <begin position="121"/>
        <end position="144"/>
    </location>
</feature>
<evidence type="ECO:0000256" key="8">
    <source>
        <dbReference type="SAM" id="Phobius"/>
    </source>
</evidence>
<feature type="transmembrane region" description="Helical" evidence="8">
    <location>
        <begin position="483"/>
        <end position="507"/>
    </location>
</feature>
<feature type="transmembrane region" description="Helical" evidence="8">
    <location>
        <begin position="164"/>
        <end position="185"/>
    </location>
</feature>
<reference evidence="12" key="2">
    <citation type="submission" date="2023-05" db="EMBL/GenBank/DDBJ databases">
        <authorList>
            <consortium name="Lawrence Berkeley National Laboratory"/>
            <person name="Steindorff A."/>
            <person name="Hensen N."/>
            <person name="Bonometti L."/>
            <person name="Westerberg I."/>
            <person name="Brannstrom I.O."/>
            <person name="Guillou S."/>
            <person name="Cros-Aarteil S."/>
            <person name="Calhoun S."/>
            <person name="Haridas S."/>
            <person name="Kuo A."/>
            <person name="Mondo S."/>
            <person name="Pangilinan J."/>
            <person name="Riley R."/>
            <person name="Labutti K."/>
            <person name="Andreopoulos B."/>
            <person name="Lipzen A."/>
            <person name="Chen C."/>
            <person name="Yanf M."/>
            <person name="Daum C."/>
            <person name="Ng V."/>
            <person name="Clum A."/>
            <person name="Ohm R."/>
            <person name="Martin F."/>
            <person name="Silar P."/>
            <person name="Natvig D."/>
            <person name="Lalanne C."/>
            <person name="Gautier V."/>
            <person name="Ament-Velasquez S.L."/>
            <person name="Kruys A."/>
            <person name="Hutchinson M.I."/>
            <person name="Powell A.J."/>
            <person name="Barry K."/>
            <person name="Miller A.N."/>
            <person name="Grigoriev I.V."/>
            <person name="Debuchy R."/>
            <person name="Gladieux P."/>
            <person name="Thoren M.H."/>
            <person name="Johannesson H."/>
        </authorList>
    </citation>
    <scope>NUCLEOTIDE SEQUENCE</scope>
    <source>
        <strain evidence="12">CBS 538.74</strain>
    </source>
</reference>
<feature type="transmembrane region" description="Helical" evidence="8">
    <location>
        <begin position="600"/>
        <end position="627"/>
    </location>
</feature>
<evidence type="ECO:0000256" key="6">
    <source>
        <dbReference type="ARBA" id="ARBA00023136"/>
    </source>
</evidence>
<dbReference type="InterPro" id="IPR027815">
    <property type="entry name" value="CSC1/OSCA1-like_cyt"/>
</dbReference>
<evidence type="ECO:0000256" key="7">
    <source>
        <dbReference type="SAM" id="MobiDB-lite"/>
    </source>
</evidence>
<dbReference type="GO" id="GO:0005886">
    <property type="term" value="C:plasma membrane"/>
    <property type="evidence" value="ECO:0007669"/>
    <property type="project" value="TreeGrafter"/>
</dbReference>
<feature type="transmembrane region" description="Helical" evidence="8">
    <location>
        <begin position="436"/>
        <end position="462"/>
    </location>
</feature>
<dbReference type="GO" id="GO:0005227">
    <property type="term" value="F:calcium-activated cation channel activity"/>
    <property type="evidence" value="ECO:0007669"/>
    <property type="project" value="InterPro"/>
</dbReference>
<feature type="domain" description="CSC1/OSCA1-like 7TM region" evidence="9">
    <location>
        <begin position="389"/>
        <end position="672"/>
    </location>
</feature>
<proteinExistence type="inferred from homology"/>
<feature type="region of interest" description="Disordered" evidence="7">
    <location>
        <begin position="971"/>
        <end position="1025"/>
    </location>
</feature>
<sequence>MDTLRYLLPRDDKTPADILLDLLSNPFSSQLQSRSILAAFGSSIGITTAIAICFSFLRPYNSVVYAPKLKHADEKHAPPPLGKGILAWVFPLWSTSEQDLVNFVGMDAAIFMRFTRMCRNIFLVLSLLGCTILIPINWTNWVIFDPEKDPGLAKATPLNVWGSPHWATVAFAWLLTIVVCGFLWWNYRKVLHLRLQYMKSEEYQHSLHARTLMLYDIPKNLSSDEGIARIIDGIAPNSSFSRTAVARDVKVLPDLIQQHDHAVRKLEKVLAIYLKDPHNLPAERPKCAPSKKDPSFGTYPKGHKLDAIEYLTQRIKFLELEIKDVRQRVDKRGSMPYGFASYADIAEAHAIGYASRKKNPHGATIKLAPRPNDVIWDNMPLSSSTRSTKRLWNNLWMAVLTLLWIAPNAMIAIFLVNLANLGNVWPAFQTSLAENYTVWSIVQGVASPALMSLVYLVLPIIFRRMSINAGDQTKTGRERHVVAKLYAFFVFNNLIVFSIFSALWTFTTSVVKKTTNGTDAWTAFLDADIGSTLFVSLCSVSPFWIAWLLQRQLGAAVDLAQLWTLFYSFIIRKFSSPTPRELIELTAPPPFDFASYYNYFLFYSTVALCYGAIQPLVLPAAALYFCIDVGLKKYLLLYVFVTKTESGGMFWRVLFNRFLFGSILSHLVVFLIVWVRGDGTHVQAYAVAPLPFLMIGFKIFCSRTFDDKIHYYTTRYSGQQRAEMGIDLKEQSSRNDRLAARFGHPALYKALITPMVHAKAQNLLASIYQGRLSNGREAGFDDSVTVSGYSDTYALDTMSSSGKAGKASPSMPGFEVVPESRLDFEFYKNRDEFGADHGGGELFGRYSRPGTPGTIGSGYISEPSSRPGTPRGGMGFSSGGGGGGGNRGNPSQQYPESSAGPAYPHSYMSPPLLQSGGAYPGQPLYSSSSAYGVPDAPSRSRSPMLYSQANESGTNLVAGAADMAVTAPAGYPPTSSTYGSSARDRSLDPSPTPASSSSRHPTLPAVGPLGLAGTSTSSHRAPGMLGGGPYGYGGLPQTDEMDVGVQTPPLAAPDPAQYDYFRGSSGNRRRDGGGGGSDGGGAGAGLPGAATRGGGGGGGGSHIWGGN</sequence>
<feature type="transmembrane region" description="Helical" evidence="8">
    <location>
        <begin position="395"/>
        <end position="416"/>
    </location>
</feature>
<feature type="region of interest" description="Disordered" evidence="7">
    <location>
        <begin position="1048"/>
        <end position="1107"/>
    </location>
</feature>
<evidence type="ECO:0008006" key="14">
    <source>
        <dbReference type="Google" id="ProtNLM"/>
    </source>
</evidence>